<evidence type="ECO:0000256" key="1">
    <source>
        <dbReference type="ARBA" id="ARBA00006484"/>
    </source>
</evidence>
<dbReference type="PANTHER" id="PTHR42760">
    <property type="entry name" value="SHORT-CHAIN DEHYDROGENASES/REDUCTASES FAMILY MEMBER"/>
    <property type="match status" value="1"/>
</dbReference>
<protein>
    <submittedName>
        <fullName evidence="3">Uncharacterized protein</fullName>
    </submittedName>
</protein>
<evidence type="ECO:0000313" key="3">
    <source>
        <dbReference type="EMBL" id="SVC01101.1"/>
    </source>
</evidence>
<feature type="non-terminal residue" evidence="3">
    <location>
        <position position="248"/>
    </location>
</feature>
<gene>
    <name evidence="3" type="ORF">METZ01_LOCUS253955</name>
</gene>
<sequence length="248" mass="26410">MGRLQDKVAVITGAAKGIGYETARTFINEGAQVVMSDLDVERGEAASEFLGTSCSFIEQDVTDESSWNKLADHIKTNYGRIDILVNNAGILATETTQNIETTTLAQWRTVQQVNVEGVFMGCRMAVGMMKGAGGSIINISSTAGIVGTPVLVAYGASKGAVRLLTKGVALHCARHRYGIRCNSVHPGPIETDMGDALLGLQNYIDGPNLESKWETMRRRIPTGNSGQASDIAACILFLASADSKHMTG</sequence>
<accession>A0A382IR07</accession>
<dbReference type="PRINTS" id="PR00080">
    <property type="entry name" value="SDRFAMILY"/>
</dbReference>
<dbReference type="SUPFAM" id="SSF51735">
    <property type="entry name" value="NAD(P)-binding Rossmann-fold domains"/>
    <property type="match status" value="1"/>
</dbReference>
<dbReference type="AlphaFoldDB" id="A0A382IR07"/>
<evidence type="ECO:0000256" key="2">
    <source>
        <dbReference type="ARBA" id="ARBA00023002"/>
    </source>
</evidence>
<keyword evidence="2" id="KW-0560">Oxidoreductase</keyword>
<dbReference type="PROSITE" id="PS00061">
    <property type="entry name" value="ADH_SHORT"/>
    <property type="match status" value="1"/>
</dbReference>
<name>A0A382IR07_9ZZZZ</name>
<organism evidence="3">
    <name type="scientific">marine metagenome</name>
    <dbReference type="NCBI Taxonomy" id="408172"/>
    <lineage>
        <taxon>unclassified sequences</taxon>
        <taxon>metagenomes</taxon>
        <taxon>ecological metagenomes</taxon>
    </lineage>
</organism>
<proteinExistence type="inferred from homology"/>
<dbReference type="Pfam" id="PF13561">
    <property type="entry name" value="adh_short_C2"/>
    <property type="match status" value="1"/>
</dbReference>
<reference evidence="3" key="1">
    <citation type="submission" date="2018-05" db="EMBL/GenBank/DDBJ databases">
        <authorList>
            <person name="Lanie J.A."/>
            <person name="Ng W.-L."/>
            <person name="Kazmierczak K.M."/>
            <person name="Andrzejewski T.M."/>
            <person name="Davidsen T.M."/>
            <person name="Wayne K.J."/>
            <person name="Tettelin H."/>
            <person name="Glass J.I."/>
            <person name="Rusch D."/>
            <person name="Podicherti R."/>
            <person name="Tsui H.-C.T."/>
            <person name="Winkler M.E."/>
        </authorList>
    </citation>
    <scope>NUCLEOTIDE SEQUENCE</scope>
</reference>
<dbReference type="PANTHER" id="PTHR42760:SF115">
    <property type="entry name" value="3-OXOACYL-[ACYL-CARRIER-PROTEIN] REDUCTASE FABG"/>
    <property type="match status" value="1"/>
</dbReference>
<dbReference type="GO" id="GO:0016616">
    <property type="term" value="F:oxidoreductase activity, acting on the CH-OH group of donors, NAD or NADP as acceptor"/>
    <property type="evidence" value="ECO:0007669"/>
    <property type="project" value="TreeGrafter"/>
</dbReference>
<dbReference type="Gene3D" id="3.40.50.720">
    <property type="entry name" value="NAD(P)-binding Rossmann-like Domain"/>
    <property type="match status" value="1"/>
</dbReference>
<comment type="similarity">
    <text evidence="1">Belongs to the short-chain dehydrogenases/reductases (SDR) family.</text>
</comment>
<dbReference type="FunFam" id="3.40.50.720:FF:000084">
    <property type="entry name" value="Short-chain dehydrogenase reductase"/>
    <property type="match status" value="1"/>
</dbReference>
<dbReference type="InterPro" id="IPR020904">
    <property type="entry name" value="Sc_DH/Rdtase_CS"/>
</dbReference>
<dbReference type="PRINTS" id="PR00081">
    <property type="entry name" value="GDHRDH"/>
</dbReference>
<dbReference type="InterPro" id="IPR036291">
    <property type="entry name" value="NAD(P)-bd_dom_sf"/>
</dbReference>
<dbReference type="EMBL" id="UINC01068455">
    <property type="protein sequence ID" value="SVC01101.1"/>
    <property type="molecule type" value="Genomic_DNA"/>
</dbReference>
<dbReference type="InterPro" id="IPR002347">
    <property type="entry name" value="SDR_fam"/>
</dbReference>